<feature type="region of interest" description="Disordered" evidence="1">
    <location>
        <begin position="27"/>
        <end position="89"/>
    </location>
</feature>
<protein>
    <submittedName>
        <fullName evidence="2">(Mediterranean fruit fly) hypothetical protein</fullName>
    </submittedName>
</protein>
<dbReference type="EMBL" id="CAJHJT010000034">
    <property type="protein sequence ID" value="CAD7004963.1"/>
    <property type="molecule type" value="Genomic_DNA"/>
</dbReference>
<reference evidence="2" key="1">
    <citation type="submission" date="2020-11" db="EMBL/GenBank/DDBJ databases">
        <authorList>
            <person name="Whitehead M."/>
        </authorList>
    </citation>
    <scope>NUCLEOTIDE SEQUENCE</scope>
    <source>
        <strain evidence="2">EGII</strain>
    </source>
</reference>
<evidence type="ECO:0000313" key="3">
    <source>
        <dbReference type="Proteomes" id="UP000606786"/>
    </source>
</evidence>
<accession>A0A811V5X7</accession>
<feature type="compositionally biased region" description="Basic residues" evidence="1">
    <location>
        <begin position="32"/>
        <end position="48"/>
    </location>
</feature>
<organism evidence="2 3">
    <name type="scientific">Ceratitis capitata</name>
    <name type="common">Mediterranean fruit fly</name>
    <name type="synonym">Tephritis capitata</name>
    <dbReference type="NCBI Taxonomy" id="7213"/>
    <lineage>
        <taxon>Eukaryota</taxon>
        <taxon>Metazoa</taxon>
        <taxon>Ecdysozoa</taxon>
        <taxon>Arthropoda</taxon>
        <taxon>Hexapoda</taxon>
        <taxon>Insecta</taxon>
        <taxon>Pterygota</taxon>
        <taxon>Neoptera</taxon>
        <taxon>Endopterygota</taxon>
        <taxon>Diptera</taxon>
        <taxon>Brachycera</taxon>
        <taxon>Muscomorpha</taxon>
        <taxon>Tephritoidea</taxon>
        <taxon>Tephritidae</taxon>
        <taxon>Ceratitis</taxon>
        <taxon>Ceratitis</taxon>
    </lineage>
</organism>
<name>A0A811V5X7_CERCA</name>
<dbReference type="Proteomes" id="UP000606786">
    <property type="component" value="Unassembled WGS sequence"/>
</dbReference>
<keyword evidence="3" id="KW-1185">Reference proteome</keyword>
<dbReference type="AlphaFoldDB" id="A0A811V5X7"/>
<evidence type="ECO:0000256" key="1">
    <source>
        <dbReference type="SAM" id="MobiDB-lite"/>
    </source>
</evidence>
<feature type="compositionally biased region" description="Basic and acidic residues" evidence="1">
    <location>
        <begin position="66"/>
        <end position="89"/>
    </location>
</feature>
<gene>
    <name evidence="2" type="ORF">CCAP1982_LOCUS13342</name>
</gene>
<sequence>MYNVDLLDAECWQLNHNKHREVSLATEENISKKKHVRSKKKHNNQHRCPKADEVERKQITPATDEAENRTEYTSEMDSHRSNNKWEKNI</sequence>
<comment type="caution">
    <text evidence="2">The sequence shown here is derived from an EMBL/GenBank/DDBJ whole genome shotgun (WGS) entry which is preliminary data.</text>
</comment>
<proteinExistence type="predicted"/>
<feature type="compositionally biased region" description="Basic and acidic residues" evidence="1">
    <location>
        <begin position="49"/>
        <end position="58"/>
    </location>
</feature>
<evidence type="ECO:0000313" key="2">
    <source>
        <dbReference type="EMBL" id="CAD7004963.1"/>
    </source>
</evidence>